<evidence type="ECO:0000256" key="4">
    <source>
        <dbReference type="RuleBase" id="RU364105"/>
    </source>
</evidence>
<evidence type="ECO:0000313" key="5">
    <source>
        <dbReference type="EMBL" id="KAG7539637.1"/>
    </source>
</evidence>
<dbReference type="GO" id="GO:0032040">
    <property type="term" value="C:small-subunit processome"/>
    <property type="evidence" value="ECO:0007669"/>
    <property type="project" value="TreeGrafter"/>
</dbReference>
<dbReference type="InterPro" id="IPR000554">
    <property type="entry name" value="Ribosomal_eS7"/>
</dbReference>
<dbReference type="GO" id="GO:0006412">
    <property type="term" value="P:translation"/>
    <property type="evidence" value="ECO:0007669"/>
    <property type="project" value="InterPro"/>
</dbReference>
<keyword evidence="2 4" id="KW-0689">Ribosomal protein</keyword>
<protein>
    <recommendedName>
        <fullName evidence="4">40S ribosomal protein S7</fullName>
    </recommendedName>
</protein>
<name>A0A8K0JLB7_9TREE</name>
<keyword evidence="6" id="KW-1185">Reference proteome</keyword>
<reference evidence="5" key="1">
    <citation type="submission" date="2020-04" db="EMBL/GenBank/DDBJ databases">
        <title>Analysis of mating type loci in Filobasidium floriforme.</title>
        <authorList>
            <person name="Nowrousian M."/>
        </authorList>
    </citation>
    <scope>NUCLEOTIDE SEQUENCE</scope>
    <source>
        <strain evidence="5">CBS 6242</strain>
    </source>
</reference>
<gene>
    <name evidence="5" type="ORF">FFLO_03436</name>
</gene>
<dbReference type="AlphaFoldDB" id="A0A8K0JLB7"/>
<comment type="similarity">
    <text evidence="1 4">Belongs to the eukaryotic ribosomal protein eS7 family.</text>
</comment>
<evidence type="ECO:0000256" key="2">
    <source>
        <dbReference type="ARBA" id="ARBA00022980"/>
    </source>
</evidence>
<sequence>MASYTSKVQRTANAPAGPADEIEKTVAQAILDLETNVPELKSELQQLAISAAKEVDVKGGKKAIVVFVPVPMLKAFHKVQQRLTRELEKKLSDRYVVFVAQRRVLPKPKKGTKSTQKRPRSRTLTAVHEKILEDLVFPSEIVGKRTRVGVDGSKLIRAFLDNKDQNLLEYKLDTFTSVYKNLTGKDVHFSFPVEAQQ</sequence>
<dbReference type="GO" id="GO:0042274">
    <property type="term" value="P:ribosomal small subunit biogenesis"/>
    <property type="evidence" value="ECO:0007669"/>
    <property type="project" value="TreeGrafter"/>
</dbReference>
<dbReference type="Pfam" id="PF01251">
    <property type="entry name" value="Ribosomal_S7e"/>
    <property type="match status" value="1"/>
</dbReference>
<dbReference type="Proteomes" id="UP000812966">
    <property type="component" value="Unassembled WGS sequence"/>
</dbReference>
<keyword evidence="3 4" id="KW-0687">Ribonucleoprotein</keyword>
<dbReference type="GO" id="GO:0030686">
    <property type="term" value="C:90S preribosome"/>
    <property type="evidence" value="ECO:0007669"/>
    <property type="project" value="TreeGrafter"/>
</dbReference>
<proteinExistence type="inferred from homology"/>
<dbReference type="PANTHER" id="PTHR11278">
    <property type="entry name" value="40S RIBOSOMAL PROTEIN S7"/>
    <property type="match status" value="1"/>
</dbReference>
<dbReference type="GO" id="GO:0003735">
    <property type="term" value="F:structural constituent of ribosome"/>
    <property type="evidence" value="ECO:0007669"/>
    <property type="project" value="InterPro"/>
</dbReference>
<dbReference type="GO" id="GO:0022627">
    <property type="term" value="C:cytosolic small ribosomal subunit"/>
    <property type="evidence" value="ECO:0007669"/>
    <property type="project" value="TreeGrafter"/>
</dbReference>
<evidence type="ECO:0000313" key="6">
    <source>
        <dbReference type="Proteomes" id="UP000812966"/>
    </source>
</evidence>
<comment type="caution">
    <text evidence="5">The sequence shown here is derived from an EMBL/GenBank/DDBJ whole genome shotgun (WGS) entry which is preliminary data.</text>
</comment>
<dbReference type="PANTHER" id="PTHR11278:SF0">
    <property type="entry name" value="SMALL RIBOSOMAL SUBUNIT PROTEIN ES7"/>
    <property type="match status" value="1"/>
</dbReference>
<dbReference type="GO" id="GO:0006364">
    <property type="term" value="P:rRNA processing"/>
    <property type="evidence" value="ECO:0007669"/>
    <property type="project" value="TreeGrafter"/>
</dbReference>
<accession>A0A8K0JLB7</accession>
<organism evidence="5 6">
    <name type="scientific">Filobasidium floriforme</name>
    <dbReference type="NCBI Taxonomy" id="5210"/>
    <lineage>
        <taxon>Eukaryota</taxon>
        <taxon>Fungi</taxon>
        <taxon>Dikarya</taxon>
        <taxon>Basidiomycota</taxon>
        <taxon>Agaricomycotina</taxon>
        <taxon>Tremellomycetes</taxon>
        <taxon>Filobasidiales</taxon>
        <taxon>Filobasidiaceae</taxon>
        <taxon>Filobasidium</taxon>
    </lineage>
</organism>
<dbReference type="EMBL" id="JABELV010000063">
    <property type="protein sequence ID" value="KAG7539637.1"/>
    <property type="molecule type" value="Genomic_DNA"/>
</dbReference>
<dbReference type="OrthoDB" id="1724687at2759"/>
<evidence type="ECO:0000256" key="1">
    <source>
        <dbReference type="ARBA" id="ARBA00007820"/>
    </source>
</evidence>
<evidence type="ECO:0000256" key="3">
    <source>
        <dbReference type="ARBA" id="ARBA00023274"/>
    </source>
</evidence>